<feature type="signal peptide" evidence="10">
    <location>
        <begin position="1"/>
        <end position="23"/>
    </location>
</feature>
<keyword evidence="7 9" id="KW-0472">Membrane</keyword>
<evidence type="ECO:0000259" key="15">
    <source>
        <dbReference type="Pfam" id="PF21088"/>
    </source>
</evidence>
<feature type="domain" description="Mechanosensitive ion channel transmembrane helices 2/3" evidence="15">
    <location>
        <begin position="878"/>
        <end position="919"/>
    </location>
</feature>
<evidence type="ECO:0000313" key="17">
    <source>
        <dbReference type="Proteomes" id="UP000255417"/>
    </source>
</evidence>
<dbReference type="SUPFAM" id="SSF82689">
    <property type="entry name" value="Mechanosensitive channel protein MscS (YggB), C-terminal domain"/>
    <property type="match status" value="1"/>
</dbReference>
<dbReference type="Gene3D" id="2.30.30.60">
    <property type="match status" value="1"/>
</dbReference>
<dbReference type="Gene3D" id="1.10.287.1260">
    <property type="match status" value="1"/>
</dbReference>
<feature type="transmembrane region" description="Helical" evidence="9">
    <location>
        <begin position="562"/>
        <end position="585"/>
    </location>
</feature>
<dbReference type="Proteomes" id="UP000255417">
    <property type="component" value="Unassembled WGS sequence"/>
</dbReference>
<evidence type="ECO:0000259" key="13">
    <source>
        <dbReference type="Pfam" id="PF12795"/>
    </source>
</evidence>
<proteinExistence type="inferred from homology"/>
<dbReference type="FunFam" id="1.10.287.1260:FF:000002">
    <property type="entry name" value="Potassium efflux system KefA"/>
    <property type="match status" value="1"/>
</dbReference>
<evidence type="ECO:0000256" key="3">
    <source>
        <dbReference type="ARBA" id="ARBA00022475"/>
    </source>
</evidence>
<dbReference type="Pfam" id="PF12794">
    <property type="entry name" value="MscS_TM"/>
    <property type="match status" value="1"/>
</dbReference>
<feature type="coiled-coil region" evidence="8">
    <location>
        <begin position="113"/>
        <end position="147"/>
    </location>
</feature>
<feature type="domain" description="Mechanosensitive ion channel MscS" evidence="11">
    <location>
        <begin position="921"/>
        <end position="985"/>
    </location>
</feature>
<evidence type="ECO:0000256" key="7">
    <source>
        <dbReference type="ARBA" id="ARBA00023136"/>
    </source>
</evidence>
<feature type="transmembrane region" description="Helical" evidence="9">
    <location>
        <begin position="781"/>
        <end position="801"/>
    </location>
</feature>
<evidence type="ECO:0000256" key="10">
    <source>
        <dbReference type="SAM" id="SignalP"/>
    </source>
</evidence>
<feature type="transmembrane region" description="Helical" evidence="9">
    <location>
        <begin position="528"/>
        <end position="556"/>
    </location>
</feature>
<feature type="transmembrane region" description="Helical" evidence="9">
    <location>
        <begin position="706"/>
        <end position="727"/>
    </location>
</feature>
<gene>
    <name evidence="16" type="ORF">NCTC12872_00889</name>
</gene>
<dbReference type="InterPro" id="IPR024393">
    <property type="entry name" value="MscS_porin"/>
</dbReference>
<dbReference type="InterPro" id="IPR049278">
    <property type="entry name" value="MS_channel_C"/>
</dbReference>
<organism evidence="16 17">
    <name type="scientific">Phocoenobacter uteri</name>
    <dbReference type="NCBI Taxonomy" id="146806"/>
    <lineage>
        <taxon>Bacteria</taxon>
        <taxon>Pseudomonadati</taxon>
        <taxon>Pseudomonadota</taxon>
        <taxon>Gammaproteobacteria</taxon>
        <taxon>Pasteurellales</taxon>
        <taxon>Pasteurellaceae</taxon>
        <taxon>Phocoenobacter</taxon>
    </lineage>
</organism>
<evidence type="ECO:0000256" key="2">
    <source>
        <dbReference type="ARBA" id="ARBA00008017"/>
    </source>
</evidence>
<feature type="domain" description="Mechanosensitive ion channel MscS porin" evidence="13">
    <location>
        <begin position="34"/>
        <end position="254"/>
    </location>
</feature>
<evidence type="ECO:0000259" key="11">
    <source>
        <dbReference type="Pfam" id="PF00924"/>
    </source>
</evidence>
<evidence type="ECO:0000256" key="1">
    <source>
        <dbReference type="ARBA" id="ARBA00004651"/>
    </source>
</evidence>
<evidence type="ECO:0000256" key="5">
    <source>
        <dbReference type="ARBA" id="ARBA00022729"/>
    </source>
</evidence>
<dbReference type="GO" id="GO:0005886">
    <property type="term" value="C:plasma membrane"/>
    <property type="evidence" value="ECO:0007669"/>
    <property type="project" value="UniProtKB-SubCell"/>
</dbReference>
<evidence type="ECO:0000256" key="4">
    <source>
        <dbReference type="ARBA" id="ARBA00022692"/>
    </source>
</evidence>
<dbReference type="OrthoDB" id="9799209at2"/>
<feature type="transmembrane region" description="Helical" evidence="9">
    <location>
        <begin position="905"/>
        <end position="933"/>
    </location>
</feature>
<feature type="domain" description="Mechanosensitive ion channel MscS C-terminal" evidence="14">
    <location>
        <begin position="995"/>
        <end position="1077"/>
    </location>
</feature>
<dbReference type="Gene3D" id="3.30.70.100">
    <property type="match status" value="1"/>
</dbReference>
<dbReference type="NCBIfam" id="NF008438">
    <property type="entry name" value="PRK11281.1"/>
    <property type="match status" value="1"/>
</dbReference>
<evidence type="ECO:0000259" key="14">
    <source>
        <dbReference type="Pfam" id="PF21082"/>
    </source>
</evidence>
<dbReference type="RefSeq" id="WP_115315425.1">
    <property type="nucleotide sequence ID" value="NZ_LWIF01000001.1"/>
</dbReference>
<dbReference type="InterPro" id="IPR011014">
    <property type="entry name" value="MscS_channel_TM-2"/>
</dbReference>
<dbReference type="InterPro" id="IPR025692">
    <property type="entry name" value="MscS_IM_dom1"/>
</dbReference>
<feature type="transmembrane region" description="Helical" evidence="9">
    <location>
        <begin position="832"/>
        <end position="851"/>
    </location>
</feature>
<protein>
    <submittedName>
        <fullName evidence="16">Uncharacterized MscS family protein HI_0195.1</fullName>
    </submittedName>
</protein>
<reference evidence="16 17" key="1">
    <citation type="submission" date="2018-06" db="EMBL/GenBank/DDBJ databases">
        <authorList>
            <consortium name="Pathogen Informatics"/>
            <person name="Doyle S."/>
        </authorList>
    </citation>
    <scope>NUCLEOTIDE SEQUENCE [LARGE SCALE GENOMIC DNA]</scope>
    <source>
        <strain evidence="16 17">NCTC12872</strain>
    </source>
</reference>
<evidence type="ECO:0000256" key="9">
    <source>
        <dbReference type="SAM" id="Phobius"/>
    </source>
</evidence>
<dbReference type="InterPro" id="IPR006686">
    <property type="entry name" value="MscS_channel_CS"/>
</dbReference>
<dbReference type="Pfam" id="PF12795">
    <property type="entry name" value="MscS_porin"/>
    <property type="match status" value="1"/>
</dbReference>
<dbReference type="EMBL" id="UGTA01000001">
    <property type="protein sequence ID" value="SUB58920.1"/>
    <property type="molecule type" value="Genomic_DNA"/>
</dbReference>
<evidence type="ECO:0000256" key="6">
    <source>
        <dbReference type="ARBA" id="ARBA00022989"/>
    </source>
</evidence>
<dbReference type="PROSITE" id="PS01246">
    <property type="entry name" value="UPF0003"/>
    <property type="match status" value="1"/>
</dbReference>
<dbReference type="InterPro" id="IPR023408">
    <property type="entry name" value="MscS_beta-dom_sf"/>
</dbReference>
<dbReference type="GO" id="GO:0008381">
    <property type="term" value="F:mechanosensitive monoatomic ion channel activity"/>
    <property type="evidence" value="ECO:0007669"/>
    <property type="project" value="UniProtKB-ARBA"/>
</dbReference>
<keyword evidence="4 9" id="KW-0812">Transmembrane</keyword>
<evidence type="ECO:0000256" key="8">
    <source>
        <dbReference type="SAM" id="Coils"/>
    </source>
</evidence>
<dbReference type="Pfam" id="PF21088">
    <property type="entry name" value="MS_channel_1st"/>
    <property type="match status" value="1"/>
</dbReference>
<dbReference type="InterPro" id="IPR011066">
    <property type="entry name" value="MscS_channel_C_sf"/>
</dbReference>
<dbReference type="PANTHER" id="PTHR30347">
    <property type="entry name" value="POTASSIUM CHANNEL RELATED"/>
    <property type="match status" value="1"/>
</dbReference>
<dbReference type="PANTHER" id="PTHR30347:SF1">
    <property type="entry name" value="MECHANOSENSITIVE CHANNEL MSCK"/>
    <property type="match status" value="1"/>
</dbReference>
<feature type="transmembrane region" description="Helical" evidence="9">
    <location>
        <begin position="675"/>
        <end position="700"/>
    </location>
</feature>
<keyword evidence="5 10" id="KW-0732">Signal</keyword>
<evidence type="ECO:0000313" key="16">
    <source>
        <dbReference type="EMBL" id="SUB58920.1"/>
    </source>
</evidence>
<dbReference type="InterPro" id="IPR006685">
    <property type="entry name" value="MscS_channel_2nd"/>
</dbReference>
<keyword evidence="3" id="KW-1003">Cell membrane</keyword>
<feature type="transmembrane region" description="Helical" evidence="9">
    <location>
        <begin position="479"/>
        <end position="500"/>
    </location>
</feature>
<dbReference type="InterPro" id="IPR049142">
    <property type="entry name" value="MS_channel_1st"/>
</dbReference>
<sequence length="1110" mass="126051">MRKLFSLLSFLFSVSFITPLAFASLPALSELNIQLETAQKQDPKDTTLIKNLEETIDLLTKVENQKQKNKELELLLIDIDGKIQQGQSDISSIKQELTQDLDKEKNIETAESIDELQTKLDDNLRDLKNLQSNLNNANSNLVQQNNLSANAQTMLAENSQKNQEINNQLSSGNLSPTLQKKYIVELELLNLQNNFNKTSLKFNDKITLYYQTQSNLLQSKENLLQEKITELQTQINNKRLQQSQEQFEKTQNNQLGTEVNKAIQTELNINTQLSKQLLTQTKEANMLSQEGLRLQNILNNLTQTQRTLKEQISALKGTLVLSRIIQKQKQNLPLNTNIKDLPDQISELRVRIFDMTQQRNELYIPNSYIEKLQQKNDEKFSPNDIHQLTKLLSERKKLLTDLLTNLNNQLNQSINLDLVQKQVSEISKQIEETLVQQSFWVKSNAPLNSKWLKSLPKLLAFQLQDITKKVDLSKDNSEYFTGMLALSILLGLVFIVTFYFKKAIQKRLSIINGQVNSLNADSQWHTPIALLCTMLLTIPKIIIFFIATLWLGYFYFTTPTEIWSWGLKMSGYLWLFSFILSLFNPKGISVKHFGLSEESCYTFQKVIRRGMIVVLILLNISIFTNVTENGIGDDVIGQIISILALVFCIFILAPSFKRALNVHNKHSDVDKTENILLTTLRLLIQLTPIGLIALIAIGYYYTALKLISLTITSYIIIVVWLLVRYMIYRAVQVASRRLAYRRLQEQRRNKPIEATTNVADDIISIPQQSESIKVGILKSQIIHMTNIILWVVVIGLLYNVWSELIVSADYLNNISLWKQSVVTDNGTQIETITLFNLLIALVIIAVTYILVRNIRSILEIFVFSRITLSQGTPYTITTLLTYAIVAFGSASAFSSLGMSWAKLQWLFAALSVGLGFGLQEIFANFISGIIILFERPIRIGDVITVGEFSGTVSRIRIRATTLMDFDGKEVIVPNKNFVTERLTNWALSSAITRVIISIGVAYGSDLELTRKLLLQAAEETETVLKDPAPVVYFFTFGASTLDHELRVYVGEIGDRNTTIDALNRKIDQLFAENGIEIAFNQMDIFIKNQPNDNDDDVALPKDIAKYAQAG</sequence>
<feature type="transmembrane region" description="Helical" evidence="9">
    <location>
        <begin position="606"/>
        <end position="623"/>
    </location>
</feature>
<keyword evidence="6 9" id="KW-1133">Transmembrane helix</keyword>
<comment type="subcellular location">
    <subcellularLocation>
        <location evidence="1">Cell membrane</location>
        <topology evidence="1">Multi-pass membrane protein</topology>
    </subcellularLocation>
</comment>
<dbReference type="AlphaFoldDB" id="A0A379C9D3"/>
<keyword evidence="8" id="KW-0175">Coiled coil</keyword>
<accession>A0A379C9D3</accession>
<name>A0A379C9D3_9PAST</name>
<comment type="similarity">
    <text evidence="2">Belongs to the MscS (TC 1.A.23) family.</text>
</comment>
<feature type="chain" id="PRO_5016829163" evidence="10">
    <location>
        <begin position="24"/>
        <end position="1110"/>
    </location>
</feature>
<feature type="domain" description="Mechanosensitive ion channel inner membrane" evidence="12">
    <location>
        <begin position="486"/>
        <end position="817"/>
    </location>
</feature>
<keyword evidence="17" id="KW-1185">Reference proteome</keyword>
<dbReference type="FunFam" id="2.30.30.60:FF:000001">
    <property type="entry name" value="MscS Mechanosensitive ion channel"/>
    <property type="match status" value="1"/>
</dbReference>
<dbReference type="SUPFAM" id="SSF50182">
    <property type="entry name" value="Sm-like ribonucleoproteins"/>
    <property type="match status" value="1"/>
</dbReference>
<dbReference type="InterPro" id="IPR052702">
    <property type="entry name" value="MscS-like_channel"/>
</dbReference>
<dbReference type="GO" id="GO:0009992">
    <property type="term" value="P:intracellular water homeostasis"/>
    <property type="evidence" value="ECO:0007669"/>
    <property type="project" value="TreeGrafter"/>
</dbReference>
<dbReference type="Pfam" id="PF21082">
    <property type="entry name" value="MS_channel_3rd"/>
    <property type="match status" value="1"/>
</dbReference>
<evidence type="ECO:0000259" key="12">
    <source>
        <dbReference type="Pfam" id="PF12794"/>
    </source>
</evidence>
<dbReference type="InterPro" id="IPR010920">
    <property type="entry name" value="LSM_dom_sf"/>
</dbReference>
<dbReference type="Pfam" id="PF00924">
    <property type="entry name" value="MS_channel_2nd"/>
    <property type="match status" value="1"/>
</dbReference>
<feature type="transmembrane region" description="Helical" evidence="9">
    <location>
        <begin position="635"/>
        <end position="654"/>
    </location>
</feature>
<dbReference type="SUPFAM" id="SSF82861">
    <property type="entry name" value="Mechanosensitive channel protein MscS (YggB), transmembrane region"/>
    <property type="match status" value="1"/>
</dbReference>
<feature type="transmembrane region" description="Helical" evidence="9">
    <location>
        <begin position="872"/>
        <end position="893"/>
    </location>
</feature>